<dbReference type="GO" id="GO:0006352">
    <property type="term" value="P:DNA-templated transcription initiation"/>
    <property type="evidence" value="ECO:0007669"/>
    <property type="project" value="InterPro"/>
</dbReference>
<evidence type="ECO:0000256" key="6">
    <source>
        <dbReference type="RuleBase" id="RU000716"/>
    </source>
</evidence>
<evidence type="ECO:0000259" key="8">
    <source>
        <dbReference type="Pfam" id="PF08281"/>
    </source>
</evidence>
<dbReference type="Pfam" id="PF08281">
    <property type="entry name" value="Sigma70_r4_2"/>
    <property type="match status" value="1"/>
</dbReference>
<evidence type="ECO:0000256" key="1">
    <source>
        <dbReference type="ARBA" id="ARBA00010641"/>
    </source>
</evidence>
<proteinExistence type="inferred from homology"/>
<evidence type="ECO:0000256" key="5">
    <source>
        <dbReference type="ARBA" id="ARBA00023163"/>
    </source>
</evidence>
<keyword evidence="3 6" id="KW-0731">Sigma factor</keyword>
<dbReference type="Pfam" id="PF04542">
    <property type="entry name" value="Sigma70_r2"/>
    <property type="match status" value="1"/>
</dbReference>
<dbReference type="GO" id="GO:0003677">
    <property type="term" value="F:DNA binding"/>
    <property type="evidence" value="ECO:0007669"/>
    <property type="project" value="UniProtKB-KW"/>
</dbReference>
<protein>
    <recommendedName>
        <fullName evidence="6">RNA polymerase sigma factor</fullName>
    </recommendedName>
</protein>
<evidence type="ECO:0000259" key="7">
    <source>
        <dbReference type="Pfam" id="PF04542"/>
    </source>
</evidence>
<dbReference type="EMBL" id="JAPDPJ010000135">
    <property type="protein sequence ID" value="MCW3789593.1"/>
    <property type="molecule type" value="Genomic_DNA"/>
</dbReference>
<feature type="domain" description="RNA polymerase sigma-70 region 2" evidence="7">
    <location>
        <begin position="21"/>
        <end position="86"/>
    </location>
</feature>
<comment type="caution">
    <text evidence="9">The sequence shown here is derived from an EMBL/GenBank/DDBJ whole genome shotgun (WGS) entry which is preliminary data.</text>
</comment>
<evidence type="ECO:0000313" key="10">
    <source>
        <dbReference type="Proteomes" id="UP001209229"/>
    </source>
</evidence>
<evidence type="ECO:0000256" key="3">
    <source>
        <dbReference type="ARBA" id="ARBA00023082"/>
    </source>
</evidence>
<keyword evidence="5 6" id="KW-0804">Transcription</keyword>
<dbReference type="Proteomes" id="UP001209229">
    <property type="component" value="Unassembled WGS sequence"/>
</dbReference>
<dbReference type="InterPro" id="IPR000838">
    <property type="entry name" value="RNA_pol_sigma70_ECF_CS"/>
</dbReference>
<dbReference type="InterPro" id="IPR013249">
    <property type="entry name" value="RNA_pol_sigma70_r4_t2"/>
</dbReference>
<dbReference type="RefSeq" id="WP_301193141.1">
    <property type="nucleotide sequence ID" value="NZ_JAPDPJ010000135.1"/>
</dbReference>
<dbReference type="Gene3D" id="1.10.10.10">
    <property type="entry name" value="Winged helix-like DNA-binding domain superfamily/Winged helix DNA-binding domain"/>
    <property type="match status" value="1"/>
</dbReference>
<name>A0AAE3M9K8_9BACT</name>
<dbReference type="PANTHER" id="PTHR43133">
    <property type="entry name" value="RNA POLYMERASE ECF-TYPE SIGMA FACTO"/>
    <property type="match status" value="1"/>
</dbReference>
<reference evidence="9" key="1">
    <citation type="submission" date="2022-10" db="EMBL/GenBank/DDBJ databases">
        <authorList>
            <person name="Yu W.X."/>
        </authorList>
    </citation>
    <scope>NUCLEOTIDE SEQUENCE</scope>
    <source>
        <strain evidence="9">AAT</strain>
    </source>
</reference>
<dbReference type="Gene3D" id="1.10.1740.10">
    <property type="match status" value="1"/>
</dbReference>
<dbReference type="AlphaFoldDB" id="A0AAE3M9K8"/>
<dbReference type="PROSITE" id="PS01063">
    <property type="entry name" value="SIGMA70_ECF"/>
    <property type="match status" value="1"/>
</dbReference>
<dbReference type="GO" id="GO:0016987">
    <property type="term" value="F:sigma factor activity"/>
    <property type="evidence" value="ECO:0007669"/>
    <property type="project" value="UniProtKB-KW"/>
</dbReference>
<dbReference type="InterPro" id="IPR007627">
    <property type="entry name" value="RNA_pol_sigma70_r2"/>
</dbReference>
<dbReference type="InterPro" id="IPR013325">
    <property type="entry name" value="RNA_pol_sigma_r2"/>
</dbReference>
<feature type="domain" description="RNA polymerase sigma factor 70 region 4 type 2" evidence="8">
    <location>
        <begin position="123"/>
        <end position="171"/>
    </location>
</feature>
<gene>
    <name evidence="9" type="ORF">OM075_24245</name>
</gene>
<evidence type="ECO:0000313" key="9">
    <source>
        <dbReference type="EMBL" id="MCW3789593.1"/>
    </source>
</evidence>
<dbReference type="SUPFAM" id="SSF88659">
    <property type="entry name" value="Sigma3 and sigma4 domains of RNA polymerase sigma factors"/>
    <property type="match status" value="1"/>
</dbReference>
<keyword evidence="10" id="KW-1185">Reference proteome</keyword>
<dbReference type="InterPro" id="IPR013324">
    <property type="entry name" value="RNA_pol_sigma_r3/r4-like"/>
</dbReference>
<dbReference type="InterPro" id="IPR014284">
    <property type="entry name" value="RNA_pol_sigma-70_dom"/>
</dbReference>
<comment type="similarity">
    <text evidence="1 6">Belongs to the sigma-70 factor family. ECF subfamily.</text>
</comment>
<dbReference type="PANTHER" id="PTHR43133:SF51">
    <property type="entry name" value="RNA POLYMERASE SIGMA FACTOR"/>
    <property type="match status" value="1"/>
</dbReference>
<dbReference type="SUPFAM" id="SSF88946">
    <property type="entry name" value="Sigma2 domain of RNA polymerase sigma factors"/>
    <property type="match status" value="1"/>
</dbReference>
<dbReference type="CDD" id="cd06171">
    <property type="entry name" value="Sigma70_r4"/>
    <property type="match status" value="1"/>
</dbReference>
<dbReference type="InterPro" id="IPR036388">
    <property type="entry name" value="WH-like_DNA-bd_sf"/>
</dbReference>
<keyword evidence="2 6" id="KW-0805">Transcription regulation</keyword>
<sequence>MDNLYIRKILNGDYSGFSYFIDKYKDMAYSIAFRILNDCEDAEEIVQDSFLKAFDSLKKFRQDSKFSTWFYRIVVNNALTKAKRKKLIKKDNDFSKIENIEVEKIETVYSALSQDDRKKYINFALDKLNIEDRLILTLYYLNENSLEEIVEITNIKRENLKMKIHRARQKMYLILEQELKTEVKDLL</sequence>
<accession>A0AAE3M9K8</accession>
<evidence type="ECO:0000256" key="2">
    <source>
        <dbReference type="ARBA" id="ARBA00023015"/>
    </source>
</evidence>
<evidence type="ECO:0000256" key="4">
    <source>
        <dbReference type="ARBA" id="ARBA00023125"/>
    </source>
</evidence>
<organism evidence="9 10">
    <name type="scientific">Plebeiibacterium sediminum</name>
    <dbReference type="NCBI Taxonomy" id="2992112"/>
    <lineage>
        <taxon>Bacteria</taxon>
        <taxon>Pseudomonadati</taxon>
        <taxon>Bacteroidota</taxon>
        <taxon>Bacteroidia</taxon>
        <taxon>Marinilabiliales</taxon>
        <taxon>Marinilabiliaceae</taxon>
        <taxon>Plebeiibacterium</taxon>
    </lineage>
</organism>
<keyword evidence="4 6" id="KW-0238">DNA-binding</keyword>
<dbReference type="InterPro" id="IPR039425">
    <property type="entry name" value="RNA_pol_sigma-70-like"/>
</dbReference>
<dbReference type="NCBIfam" id="TIGR02937">
    <property type="entry name" value="sigma70-ECF"/>
    <property type="match status" value="1"/>
</dbReference>